<protein>
    <submittedName>
        <fullName evidence="1">Uncharacterized protein</fullName>
    </submittedName>
</protein>
<keyword evidence="2" id="KW-1185">Reference proteome</keyword>
<proteinExistence type="predicted"/>
<dbReference type="RefSeq" id="WP_166745497.1">
    <property type="nucleotide sequence ID" value="NZ_BAAAEV010000001.1"/>
</dbReference>
<gene>
    <name evidence="1" type="ORF">FHT01_002341</name>
</gene>
<organism evidence="1 2">
    <name type="scientific">Sphingomonas japonica</name>
    <dbReference type="NCBI Taxonomy" id="511662"/>
    <lineage>
        <taxon>Bacteria</taxon>
        <taxon>Pseudomonadati</taxon>
        <taxon>Pseudomonadota</taxon>
        <taxon>Alphaproteobacteria</taxon>
        <taxon>Sphingomonadales</taxon>
        <taxon>Sphingomonadaceae</taxon>
        <taxon>Sphingomonas</taxon>
    </lineage>
</organism>
<reference evidence="1 2" key="1">
    <citation type="submission" date="2020-03" db="EMBL/GenBank/DDBJ databases">
        <title>Genomic Encyclopedia of Type Strains, Phase IV (KMG-IV): sequencing the most valuable type-strain genomes for metagenomic binning, comparative biology and taxonomic classification.</title>
        <authorList>
            <person name="Goeker M."/>
        </authorList>
    </citation>
    <scope>NUCLEOTIDE SEQUENCE [LARGE SCALE GENOMIC DNA]</scope>
    <source>
        <strain evidence="1 2">DSM 22753</strain>
    </source>
</reference>
<comment type="caution">
    <text evidence="1">The sequence shown here is derived from an EMBL/GenBank/DDBJ whole genome shotgun (WGS) entry which is preliminary data.</text>
</comment>
<name>A0ABX0U4S1_9SPHN</name>
<accession>A0ABX0U4S1</accession>
<evidence type="ECO:0000313" key="1">
    <source>
        <dbReference type="EMBL" id="NIJ24799.1"/>
    </source>
</evidence>
<dbReference type="EMBL" id="JAASQP010000001">
    <property type="protein sequence ID" value="NIJ24799.1"/>
    <property type="molecule type" value="Genomic_DNA"/>
</dbReference>
<sequence length="57" mass="6943">MIVRHMGQDISLARMIQHYRFMVRANPARASFWRQMVRTIIADYRDQQRQHDERLAA</sequence>
<dbReference type="Proteomes" id="UP000788153">
    <property type="component" value="Unassembled WGS sequence"/>
</dbReference>
<evidence type="ECO:0000313" key="2">
    <source>
        <dbReference type="Proteomes" id="UP000788153"/>
    </source>
</evidence>